<dbReference type="SMART" id="SM00320">
    <property type="entry name" value="WD40"/>
    <property type="match status" value="5"/>
</dbReference>
<evidence type="ECO:0000313" key="9">
    <source>
        <dbReference type="Proteomes" id="UP000001070"/>
    </source>
</evidence>
<sequence>MSDDESSDGLEELKELMAVYAKHENKSDTTRTTASDKKDAVEATYVEVPTEKVVFGDMKTFLSNLAKSVGKKRAKREGESKTVATDNYDEDEQEESAKKPKPAWTDSDDEDIQLGDIKRATRHTGPLTHLRKDKSYKEYLTARFQRTVSQPKWATLGTKTEHADSDGADDASEEEPLLKTVGFIDHKAKSRGLRPTNLQFKRARDLNRATYSEGVVSSIQFHPTSTAALVAGESCLATIYSVDGVKNEKLHSIRFHKFPLTCARIAPCGTRAFFGSVRPFYYSYDLLEAKETKLKLPSKTSCMRVFEVSPCGKYIVTAGKFGAIHLLTSHTNELLHSFKQEGPLMDMCFTADSQRLLCVGSNCNVNVLSLRQNRIEHSFIDDGCVQGKSIQLSPNQRLLATGSNEGVVNLYDYESIYKSGAPQPEKRFMNLRTAITDLQFNHTSELLAMGSRLVPNAIKVAHFPTATVYANFPNQQENVGYVNTMAFSPNSGYFAIGSKGKKAPLFRLKHFKNY</sequence>
<evidence type="ECO:0000313" key="8">
    <source>
        <dbReference type="EMBL" id="EDW02307.1"/>
    </source>
</evidence>
<comment type="similarity">
    <text evidence="6">Belongs to the WD repeat UTP18 family.</text>
</comment>
<evidence type="ECO:0000256" key="5">
    <source>
        <dbReference type="ARBA" id="ARBA00023242"/>
    </source>
</evidence>
<dbReference type="SMR" id="B4J8E8"/>
<evidence type="ECO:0000256" key="7">
    <source>
        <dbReference type="SAM" id="MobiDB-lite"/>
    </source>
</evidence>
<dbReference type="GO" id="GO:0048132">
    <property type="term" value="P:female germ-line stem cell asymmetric division"/>
    <property type="evidence" value="ECO:0007669"/>
    <property type="project" value="EnsemblMetazoa"/>
</dbReference>
<dbReference type="GO" id="GO:0006364">
    <property type="term" value="P:rRNA processing"/>
    <property type="evidence" value="ECO:0007669"/>
    <property type="project" value="UniProtKB-KW"/>
</dbReference>
<comment type="subcellular location">
    <subcellularLocation>
        <location evidence="1">Nucleus</location>
        <location evidence="1">Nucleolus</location>
    </subcellularLocation>
</comment>
<dbReference type="PANTHER" id="PTHR18359">
    <property type="entry name" value="WD-REPEAT PROTEIN-RELATED"/>
    <property type="match status" value="1"/>
</dbReference>
<dbReference type="GO" id="GO:0030532">
    <property type="term" value="C:small nuclear ribonucleoprotein complex"/>
    <property type="evidence" value="ECO:0007669"/>
    <property type="project" value="EnsemblMetazoa"/>
</dbReference>
<dbReference type="KEGG" id="dgr:6561312"/>
<evidence type="ECO:0000256" key="4">
    <source>
        <dbReference type="ARBA" id="ARBA00022737"/>
    </source>
</evidence>
<evidence type="ECO:0000256" key="1">
    <source>
        <dbReference type="ARBA" id="ARBA00004604"/>
    </source>
</evidence>
<protein>
    <submittedName>
        <fullName evidence="8">GH21920</fullName>
    </submittedName>
</protein>
<dbReference type="GO" id="GO:0007405">
    <property type="term" value="P:neuroblast proliferation"/>
    <property type="evidence" value="ECO:0007669"/>
    <property type="project" value="EnsemblMetazoa"/>
</dbReference>
<dbReference type="AlphaFoldDB" id="B4J8E8"/>
<dbReference type="InterPro" id="IPR036322">
    <property type="entry name" value="WD40_repeat_dom_sf"/>
</dbReference>
<dbReference type="Proteomes" id="UP000001070">
    <property type="component" value="Unassembled WGS sequence"/>
</dbReference>
<dbReference type="eggNOG" id="KOG2055">
    <property type="taxonomic scope" value="Eukaryota"/>
</dbReference>
<evidence type="ECO:0000256" key="3">
    <source>
        <dbReference type="ARBA" id="ARBA00022574"/>
    </source>
</evidence>
<dbReference type="GO" id="GO:0032040">
    <property type="term" value="C:small-subunit processome"/>
    <property type="evidence" value="ECO:0007669"/>
    <property type="project" value="TreeGrafter"/>
</dbReference>
<feature type="region of interest" description="Disordered" evidence="7">
    <location>
        <begin position="67"/>
        <end position="129"/>
    </location>
</feature>
<dbReference type="PANTHER" id="PTHR18359:SF0">
    <property type="entry name" value="U3 SMALL NUCLEOLAR RNA-ASSOCIATED PROTEIN 18 HOMOLOG"/>
    <property type="match status" value="1"/>
</dbReference>
<dbReference type="Gene3D" id="2.130.10.10">
    <property type="entry name" value="YVTN repeat-like/Quinoprotein amine dehydrogenase"/>
    <property type="match status" value="1"/>
</dbReference>
<dbReference type="GO" id="GO:0042585">
    <property type="term" value="C:germinal vesicle"/>
    <property type="evidence" value="ECO:0007669"/>
    <property type="project" value="EnsemblMetazoa"/>
</dbReference>
<keyword evidence="5" id="KW-0539">Nucleus</keyword>
<dbReference type="EMBL" id="CH916367">
    <property type="protein sequence ID" value="EDW02307.1"/>
    <property type="molecule type" value="Genomic_DNA"/>
</dbReference>
<reference evidence="8 9" key="1">
    <citation type="journal article" date="2007" name="Nature">
        <title>Evolution of genes and genomes on the Drosophila phylogeny.</title>
        <authorList>
            <consortium name="Drosophila 12 Genomes Consortium"/>
            <person name="Clark A.G."/>
            <person name="Eisen M.B."/>
            <person name="Smith D.R."/>
            <person name="Bergman C.M."/>
            <person name="Oliver B."/>
            <person name="Markow T.A."/>
            <person name="Kaufman T.C."/>
            <person name="Kellis M."/>
            <person name="Gelbart W."/>
            <person name="Iyer V.N."/>
            <person name="Pollard D.A."/>
            <person name="Sackton T.B."/>
            <person name="Larracuente A.M."/>
            <person name="Singh N.D."/>
            <person name="Abad J.P."/>
            <person name="Abt D.N."/>
            <person name="Adryan B."/>
            <person name="Aguade M."/>
            <person name="Akashi H."/>
            <person name="Anderson W.W."/>
            <person name="Aquadro C.F."/>
            <person name="Ardell D.H."/>
            <person name="Arguello R."/>
            <person name="Artieri C.G."/>
            <person name="Barbash D.A."/>
            <person name="Barker D."/>
            <person name="Barsanti P."/>
            <person name="Batterham P."/>
            <person name="Batzoglou S."/>
            <person name="Begun D."/>
            <person name="Bhutkar A."/>
            <person name="Blanco E."/>
            <person name="Bosak S.A."/>
            <person name="Bradley R.K."/>
            <person name="Brand A.D."/>
            <person name="Brent M.R."/>
            <person name="Brooks A.N."/>
            <person name="Brown R.H."/>
            <person name="Butlin R.K."/>
            <person name="Caggese C."/>
            <person name="Calvi B.R."/>
            <person name="Bernardo de Carvalho A."/>
            <person name="Caspi A."/>
            <person name="Castrezana S."/>
            <person name="Celniker S.E."/>
            <person name="Chang J.L."/>
            <person name="Chapple C."/>
            <person name="Chatterji S."/>
            <person name="Chinwalla A."/>
            <person name="Civetta A."/>
            <person name="Clifton S.W."/>
            <person name="Comeron J.M."/>
            <person name="Costello J.C."/>
            <person name="Coyne J.A."/>
            <person name="Daub J."/>
            <person name="David R.G."/>
            <person name="Delcher A.L."/>
            <person name="Delehaunty K."/>
            <person name="Do C.B."/>
            <person name="Ebling H."/>
            <person name="Edwards K."/>
            <person name="Eickbush T."/>
            <person name="Evans J.D."/>
            <person name="Filipski A."/>
            <person name="Findeiss S."/>
            <person name="Freyhult E."/>
            <person name="Fulton L."/>
            <person name="Fulton R."/>
            <person name="Garcia A.C."/>
            <person name="Gardiner A."/>
            <person name="Garfield D.A."/>
            <person name="Garvin B.E."/>
            <person name="Gibson G."/>
            <person name="Gilbert D."/>
            <person name="Gnerre S."/>
            <person name="Godfrey J."/>
            <person name="Good R."/>
            <person name="Gotea V."/>
            <person name="Gravely B."/>
            <person name="Greenberg A.J."/>
            <person name="Griffiths-Jones S."/>
            <person name="Gross S."/>
            <person name="Guigo R."/>
            <person name="Gustafson E.A."/>
            <person name="Haerty W."/>
            <person name="Hahn M.W."/>
            <person name="Halligan D.L."/>
            <person name="Halpern A.L."/>
            <person name="Halter G.M."/>
            <person name="Han M.V."/>
            <person name="Heger A."/>
            <person name="Hillier L."/>
            <person name="Hinrichs A.S."/>
            <person name="Holmes I."/>
            <person name="Hoskins R.A."/>
            <person name="Hubisz M.J."/>
            <person name="Hultmark D."/>
            <person name="Huntley M.A."/>
            <person name="Jaffe D.B."/>
            <person name="Jagadeeshan S."/>
            <person name="Jeck W.R."/>
            <person name="Johnson J."/>
            <person name="Jones C.D."/>
            <person name="Jordan W.C."/>
            <person name="Karpen G.H."/>
            <person name="Kataoka E."/>
            <person name="Keightley P.D."/>
            <person name="Kheradpour P."/>
            <person name="Kirkness E.F."/>
            <person name="Koerich L.B."/>
            <person name="Kristiansen K."/>
            <person name="Kudrna D."/>
            <person name="Kulathinal R.J."/>
            <person name="Kumar S."/>
            <person name="Kwok R."/>
            <person name="Lander E."/>
            <person name="Langley C.H."/>
            <person name="Lapoint R."/>
            <person name="Lazzaro B.P."/>
            <person name="Lee S.J."/>
            <person name="Levesque L."/>
            <person name="Li R."/>
            <person name="Lin C.F."/>
            <person name="Lin M.F."/>
            <person name="Lindblad-Toh K."/>
            <person name="Llopart A."/>
            <person name="Long M."/>
            <person name="Low L."/>
            <person name="Lozovsky E."/>
            <person name="Lu J."/>
            <person name="Luo M."/>
            <person name="Machado C.A."/>
            <person name="Makalowski W."/>
            <person name="Marzo M."/>
            <person name="Matsuda M."/>
            <person name="Matzkin L."/>
            <person name="McAllister B."/>
            <person name="McBride C.S."/>
            <person name="McKernan B."/>
            <person name="McKernan K."/>
            <person name="Mendez-Lago M."/>
            <person name="Minx P."/>
            <person name="Mollenhauer M.U."/>
            <person name="Montooth K."/>
            <person name="Mount S.M."/>
            <person name="Mu X."/>
            <person name="Myers E."/>
            <person name="Negre B."/>
            <person name="Newfeld S."/>
            <person name="Nielsen R."/>
            <person name="Noor M.A."/>
            <person name="O'Grady P."/>
            <person name="Pachter L."/>
            <person name="Papaceit M."/>
            <person name="Parisi M.J."/>
            <person name="Parisi M."/>
            <person name="Parts L."/>
            <person name="Pedersen J.S."/>
            <person name="Pesole G."/>
            <person name="Phillippy A.M."/>
            <person name="Ponting C.P."/>
            <person name="Pop M."/>
            <person name="Porcelli D."/>
            <person name="Powell J.R."/>
            <person name="Prohaska S."/>
            <person name="Pruitt K."/>
            <person name="Puig M."/>
            <person name="Quesneville H."/>
            <person name="Ram K.R."/>
            <person name="Rand D."/>
            <person name="Rasmussen M.D."/>
            <person name="Reed L.K."/>
            <person name="Reenan R."/>
            <person name="Reily A."/>
            <person name="Remington K.A."/>
            <person name="Rieger T.T."/>
            <person name="Ritchie M.G."/>
            <person name="Robin C."/>
            <person name="Rogers Y.H."/>
            <person name="Rohde C."/>
            <person name="Rozas J."/>
            <person name="Rubenfield M.J."/>
            <person name="Ruiz A."/>
            <person name="Russo S."/>
            <person name="Salzberg S.L."/>
            <person name="Sanchez-Gracia A."/>
            <person name="Saranga D.J."/>
            <person name="Sato H."/>
            <person name="Schaeffer S.W."/>
            <person name="Schatz M.C."/>
            <person name="Schlenke T."/>
            <person name="Schwartz R."/>
            <person name="Segarra C."/>
            <person name="Singh R.S."/>
            <person name="Sirot L."/>
            <person name="Sirota M."/>
            <person name="Sisneros N.B."/>
            <person name="Smith C.D."/>
            <person name="Smith T.F."/>
            <person name="Spieth J."/>
            <person name="Stage D.E."/>
            <person name="Stark A."/>
            <person name="Stephan W."/>
            <person name="Strausberg R.L."/>
            <person name="Strempel S."/>
            <person name="Sturgill D."/>
            <person name="Sutton G."/>
            <person name="Sutton G.G."/>
            <person name="Tao W."/>
            <person name="Teichmann S."/>
            <person name="Tobari Y.N."/>
            <person name="Tomimura Y."/>
            <person name="Tsolas J.M."/>
            <person name="Valente V.L."/>
            <person name="Venter E."/>
            <person name="Venter J.C."/>
            <person name="Vicario S."/>
            <person name="Vieira F.G."/>
            <person name="Vilella A.J."/>
            <person name="Villasante A."/>
            <person name="Walenz B."/>
            <person name="Wang J."/>
            <person name="Wasserman M."/>
            <person name="Watts T."/>
            <person name="Wilson D."/>
            <person name="Wilson R.K."/>
            <person name="Wing R.A."/>
            <person name="Wolfner M.F."/>
            <person name="Wong A."/>
            <person name="Wong G.K."/>
            <person name="Wu C.I."/>
            <person name="Wu G."/>
            <person name="Yamamoto D."/>
            <person name="Yang H.P."/>
            <person name="Yang S.P."/>
            <person name="Yorke J.A."/>
            <person name="Yoshida K."/>
            <person name="Zdobnov E."/>
            <person name="Zhang P."/>
            <person name="Zhang Y."/>
            <person name="Zimin A.V."/>
            <person name="Baldwin J."/>
            <person name="Abdouelleil A."/>
            <person name="Abdulkadir J."/>
            <person name="Abebe A."/>
            <person name="Abera B."/>
            <person name="Abreu J."/>
            <person name="Acer S.C."/>
            <person name="Aftuck L."/>
            <person name="Alexander A."/>
            <person name="An P."/>
            <person name="Anderson E."/>
            <person name="Anderson S."/>
            <person name="Arachi H."/>
            <person name="Azer M."/>
            <person name="Bachantsang P."/>
            <person name="Barry A."/>
            <person name="Bayul T."/>
            <person name="Berlin A."/>
            <person name="Bessette D."/>
            <person name="Bloom T."/>
            <person name="Blye J."/>
            <person name="Boguslavskiy L."/>
            <person name="Bonnet C."/>
            <person name="Boukhgalter B."/>
            <person name="Bourzgui I."/>
            <person name="Brown A."/>
            <person name="Cahill P."/>
            <person name="Channer S."/>
            <person name="Cheshatsang Y."/>
            <person name="Chuda L."/>
            <person name="Citroen M."/>
            <person name="Collymore A."/>
            <person name="Cooke P."/>
            <person name="Costello M."/>
            <person name="D'Aco K."/>
            <person name="Daza R."/>
            <person name="De Haan G."/>
            <person name="DeGray S."/>
            <person name="DeMaso C."/>
            <person name="Dhargay N."/>
            <person name="Dooley K."/>
            <person name="Dooley E."/>
            <person name="Doricent M."/>
            <person name="Dorje P."/>
            <person name="Dorjee K."/>
            <person name="Dupes A."/>
            <person name="Elong R."/>
            <person name="Falk J."/>
            <person name="Farina A."/>
            <person name="Faro S."/>
            <person name="Ferguson D."/>
            <person name="Fisher S."/>
            <person name="Foley C.D."/>
            <person name="Franke A."/>
            <person name="Friedrich D."/>
            <person name="Gadbois L."/>
            <person name="Gearin G."/>
            <person name="Gearin C.R."/>
            <person name="Giannoukos G."/>
            <person name="Goode T."/>
            <person name="Graham J."/>
            <person name="Grandbois E."/>
            <person name="Grewal S."/>
            <person name="Gyaltsen K."/>
            <person name="Hafez N."/>
            <person name="Hagos B."/>
            <person name="Hall J."/>
            <person name="Henson C."/>
            <person name="Hollinger A."/>
            <person name="Honan T."/>
            <person name="Huard M.D."/>
            <person name="Hughes L."/>
            <person name="Hurhula B."/>
            <person name="Husby M.E."/>
            <person name="Kamat A."/>
            <person name="Kanga B."/>
            <person name="Kashin S."/>
            <person name="Khazanovich D."/>
            <person name="Kisner P."/>
            <person name="Lance K."/>
            <person name="Lara M."/>
            <person name="Lee W."/>
            <person name="Lennon N."/>
            <person name="Letendre F."/>
            <person name="LeVine R."/>
            <person name="Lipovsky A."/>
            <person name="Liu X."/>
            <person name="Liu J."/>
            <person name="Liu S."/>
            <person name="Lokyitsang T."/>
            <person name="Lokyitsang Y."/>
            <person name="Lubonja R."/>
            <person name="Lui A."/>
            <person name="MacDonald P."/>
            <person name="Magnisalis V."/>
            <person name="Maru K."/>
            <person name="Matthews C."/>
            <person name="McCusker W."/>
            <person name="McDonough S."/>
            <person name="Mehta T."/>
            <person name="Meldrim J."/>
            <person name="Meneus L."/>
            <person name="Mihai O."/>
            <person name="Mihalev A."/>
            <person name="Mihova T."/>
            <person name="Mittelman R."/>
            <person name="Mlenga V."/>
            <person name="Montmayeur A."/>
            <person name="Mulrain L."/>
            <person name="Navidi A."/>
            <person name="Naylor J."/>
            <person name="Negash T."/>
            <person name="Nguyen T."/>
            <person name="Nguyen N."/>
            <person name="Nicol R."/>
            <person name="Norbu C."/>
            <person name="Norbu N."/>
            <person name="Novod N."/>
            <person name="O'Neill B."/>
            <person name="Osman S."/>
            <person name="Markiewicz E."/>
            <person name="Oyono O.L."/>
            <person name="Patti C."/>
            <person name="Phunkhang P."/>
            <person name="Pierre F."/>
            <person name="Priest M."/>
            <person name="Raghuraman S."/>
            <person name="Rege F."/>
            <person name="Reyes R."/>
            <person name="Rise C."/>
            <person name="Rogov P."/>
            <person name="Ross K."/>
            <person name="Ryan E."/>
            <person name="Settipalli S."/>
            <person name="Shea T."/>
            <person name="Sherpa N."/>
            <person name="Shi L."/>
            <person name="Shih D."/>
            <person name="Sparrow T."/>
            <person name="Spaulding J."/>
            <person name="Stalker J."/>
            <person name="Stange-Thomann N."/>
            <person name="Stavropoulos S."/>
            <person name="Stone C."/>
            <person name="Strader C."/>
            <person name="Tesfaye S."/>
            <person name="Thomson T."/>
            <person name="Thoulutsang Y."/>
            <person name="Thoulutsang D."/>
            <person name="Topham K."/>
            <person name="Topping I."/>
            <person name="Tsamla T."/>
            <person name="Vassiliev H."/>
            <person name="Vo A."/>
            <person name="Wangchuk T."/>
            <person name="Wangdi T."/>
            <person name="Weiand M."/>
            <person name="Wilkinson J."/>
            <person name="Wilson A."/>
            <person name="Yadav S."/>
            <person name="Young G."/>
            <person name="Yu Q."/>
            <person name="Zembek L."/>
            <person name="Zhong D."/>
            <person name="Zimmer A."/>
            <person name="Zwirko Z."/>
            <person name="Jaffe D.B."/>
            <person name="Alvarez P."/>
            <person name="Brockman W."/>
            <person name="Butler J."/>
            <person name="Chin C."/>
            <person name="Gnerre S."/>
            <person name="Grabherr M."/>
            <person name="Kleber M."/>
            <person name="Mauceli E."/>
            <person name="MacCallum I."/>
        </authorList>
    </citation>
    <scope>NUCLEOTIDE SEQUENCE [LARGE SCALE GENOMIC DNA]</scope>
    <source>
        <strain evidence="9">Tucson 15287-2541.00</strain>
    </source>
</reference>
<dbReference type="GO" id="GO:0034388">
    <property type="term" value="C:Pwp2p-containing subcomplex of 90S preribosome"/>
    <property type="evidence" value="ECO:0007669"/>
    <property type="project" value="TreeGrafter"/>
</dbReference>
<dbReference type="OMA" id="DLNRATY"/>
<dbReference type="InterPro" id="IPR045161">
    <property type="entry name" value="Utp18"/>
</dbReference>
<evidence type="ECO:0000256" key="6">
    <source>
        <dbReference type="ARBA" id="ARBA00025767"/>
    </source>
</evidence>
<evidence type="ECO:0000256" key="2">
    <source>
        <dbReference type="ARBA" id="ARBA00022552"/>
    </source>
</evidence>
<dbReference type="InterPro" id="IPR015943">
    <property type="entry name" value="WD40/YVTN_repeat-like_dom_sf"/>
</dbReference>
<accession>B4J8E8</accession>
<dbReference type="OrthoDB" id="1935146at2759"/>
<name>B4J8E8_DROGR</name>
<dbReference type="PhylomeDB" id="B4J8E8"/>
<keyword evidence="4" id="KW-0677">Repeat</keyword>
<dbReference type="FunCoup" id="B4J8E8">
    <property type="interactions" value="2024"/>
</dbReference>
<organism evidence="9">
    <name type="scientific">Drosophila grimshawi</name>
    <name type="common">Hawaiian fruit fly</name>
    <name type="synonym">Idiomyia grimshawi</name>
    <dbReference type="NCBI Taxonomy" id="7222"/>
    <lineage>
        <taxon>Eukaryota</taxon>
        <taxon>Metazoa</taxon>
        <taxon>Ecdysozoa</taxon>
        <taxon>Arthropoda</taxon>
        <taxon>Hexapoda</taxon>
        <taxon>Insecta</taxon>
        <taxon>Pterygota</taxon>
        <taxon>Neoptera</taxon>
        <taxon>Endopterygota</taxon>
        <taxon>Diptera</taxon>
        <taxon>Brachycera</taxon>
        <taxon>Muscomorpha</taxon>
        <taxon>Ephydroidea</taxon>
        <taxon>Drosophilidae</taxon>
        <taxon>Drosophila</taxon>
        <taxon>Hawaiian Drosophila</taxon>
    </lineage>
</organism>
<keyword evidence="2" id="KW-0698">rRNA processing</keyword>
<dbReference type="HOGENOM" id="CLU_011055_3_0_1"/>
<keyword evidence="9" id="KW-1185">Reference proteome</keyword>
<dbReference type="SUPFAM" id="SSF50978">
    <property type="entry name" value="WD40 repeat-like"/>
    <property type="match status" value="1"/>
</dbReference>
<dbReference type="InParanoid" id="B4J8E8"/>
<dbReference type="InterPro" id="IPR001680">
    <property type="entry name" value="WD40_rpt"/>
</dbReference>
<gene>
    <name evidence="8" type="primary">Dgri\GH21920</name>
    <name evidence="8" type="ORF">Dgri_GH21920</name>
</gene>
<proteinExistence type="inferred from homology"/>
<keyword evidence="3" id="KW-0853">WD repeat</keyword>
<dbReference type="STRING" id="7222.B4J8E8"/>